<dbReference type="AlphaFoldDB" id="A0A3M3JVC0"/>
<sequence>MQAGSLRMKHRMLHSHNLREALPDYARKMAVPLEELEAAYQWMLDNEVCFETRIKERTLSFICYLNIEPRIEHPLARRFYKLLASETLGALIPLYGINWPTLRDRMLRVWEQAYNILICKIPSHTLRLLWLRMGGAKIGKGSTVWRNTEVLGVDSLRIGNDTTVGWHCQLDARGGLVIGDHVTIASHVLIIAGGHDLNEPEFWAVGGPVLIGDYAWICSRALLSFGADIGEGAVVGGNSVVSKPVAPYAIVSGPNAEVKGERARNLNYKVGGKGLFTLFH</sequence>
<comment type="similarity">
    <text evidence="1">Belongs to the transferase hexapeptide repeat family.</text>
</comment>
<dbReference type="CDD" id="cd04647">
    <property type="entry name" value="LbH_MAT_like"/>
    <property type="match status" value="1"/>
</dbReference>
<proteinExistence type="inferred from homology"/>
<keyword evidence="2 3" id="KW-0808">Transferase</keyword>
<dbReference type="Gene3D" id="2.160.10.10">
    <property type="entry name" value="Hexapeptide repeat proteins"/>
    <property type="match status" value="1"/>
</dbReference>
<protein>
    <submittedName>
        <fullName evidence="3">Transferase, hexapeptide repeat-containing protein</fullName>
    </submittedName>
</protein>
<comment type="caution">
    <text evidence="3">The sequence shown here is derived from an EMBL/GenBank/DDBJ whole genome shotgun (WGS) entry which is preliminary data.</text>
</comment>
<name>A0A3M3JVC0_9PSED</name>
<accession>A0A3M3JVC0</accession>
<evidence type="ECO:0000313" key="4">
    <source>
        <dbReference type="Proteomes" id="UP000271468"/>
    </source>
</evidence>
<dbReference type="GO" id="GO:0008374">
    <property type="term" value="F:O-acyltransferase activity"/>
    <property type="evidence" value="ECO:0007669"/>
    <property type="project" value="TreeGrafter"/>
</dbReference>
<evidence type="ECO:0000313" key="3">
    <source>
        <dbReference type="EMBL" id="RMN14802.1"/>
    </source>
</evidence>
<dbReference type="GO" id="GO:0005829">
    <property type="term" value="C:cytosol"/>
    <property type="evidence" value="ECO:0007669"/>
    <property type="project" value="TreeGrafter"/>
</dbReference>
<dbReference type="InterPro" id="IPR051159">
    <property type="entry name" value="Hexapeptide_acetyltransf"/>
</dbReference>
<dbReference type="Proteomes" id="UP000271468">
    <property type="component" value="Unassembled WGS sequence"/>
</dbReference>
<organism evidence="3 4">
    <name type="scientific">Pseudomonas syringae pv. coriandricola</name>
    <dbReference type="NCBI Taxonomy" id="264453"/>
    <lineage>
        <taxon>Bacteria</taxon>
        <taxon>Pseudomonadati</taxon>
        <taxon>Pseudomonadota</taxon>
        <taxon>Gammaproteobacteria</taxon>
        <taxon>Pseudomonadales</taxon>
        <taxon>Pseudomonadaceae</taxon>
        <taxon>Pseudomonas</taxon>
    </lineage>
</organism>
<dbReference type="SUPFAM" id="SSF51161">
    <property type="entry name" value="Trimeric LpxA-like enzymes"/>
    <property type="match status" value="1"/>
</dbReference>
<reference evidence="3 4" key="1">
    <citation type="submission" date="2018-08" db="EMBL/GenBank/DDBJ databases">
        <title>Recombination of ecologically and evolutionarily significant loci maintains genetic cohesion in the Pseudomonas syringae species complex.</title>
        <authorList>
            <person name="Dillon M."/>
            <person name="Thakur S."/>
            <person name="Almeida R.N.D."/>
            <person name="Weir B.S."/>
            <person name="Guttman D.S."/>
        </authorList>
    </citation>
    <scope>NUCLEOTIDE SEQUENCE [LARGE SCALE GENOMIC DNA]</scope>
    <source>
        <strain evidence="3 4">ICMP 12341</strain>
    </source>
</reference>
<gene>
    <name evidence="3" type="ORF">ALQ65_04732</name>
</gene>
<dbReference type="InterPro" id="IPR011004">
    <property type="entry name" value="Trimer_LpxA-like_sf"/>
</dbReference>
<dbReference type="PANTHER" id="PTHR23416">
    <property type="entry name" value="SIALIC ACID SYNTHASE-RELATED"/>
    <property type="match status" value="1"/>
</dbReference>
<dbReference type="EMBL" id="RBOV01000043">
    <property type="protein sequence ID" value="RMN14802.1"/>
    <property type="molecule type" value="Genomic_DNA"/>
</dbReference>
<evidence type="ECO:0000256" key="2">
    <source>
        <dbReference type="ARBA" id="ARBA00022679"/>
    </source>
</evidence>
<dbReference type="PANTHER" id="PTHR23416:SF23">
    <property type="entry name" value="ACETYLTRANSFERASE C18B11.09C-RELATED"/>
    <property type="match status" value="1"/>
</dbReference>
<evidence type="ECO:0000256" key="1">
    <source>
        <dbReference type="ARBA" id="ARBA00007274"/>
    </source>
</evidence>